<dbReference type="AlphaFoldDB" id="A0A6L2JFX9"/>
<dbReference type="EMBL" id="BKCJ010000747">
    <property type="protein sequence ID" value="GEU35918.1"/>
    <property type="molecule type" value="Genomic_DNA"/>
</dbReference>
<reference evidence="1" key="1">
    <citation type="journal article" date="2019" name="Sci. Rep.">
        <title>Draft genome of Tanacetum cinerariifolium, the natural source of mosquito coil.</title>
        <authorList>
            <person name="Yamashiro T."/>
            <person name="Shiraishi A."/>
            <person name="Satake H."/>
            <person name="Nakayama K."/>
        </authorList>
    </citation>
    <scope>NUCLEOTIDE SEQUENCE</scope>
</reference>
<evidence type="ECO:0000313" key="1">
    <source>
        <dbReference type="EMBL" id="GEU35918.1"/>
    </source>
</evidence>
<gene>
    <name evidence="1" type="ORF">Tci_007896</name>
</gene>
<comment type="caution">
    <text evidence="1">The sequence shown here is derived from an EMBL/GenBank/DDBJ whole genome shotgun (WGS) entry which is preliminary data.</text>
</comment>
<name>A0A6L2JFX9_TANCI</name>
<accession>A0A6L2JFX9</accession>
<proteinExistence type="predicted"/>
<organism evidence="1">
    <name type="scientific">Tanacetum cinerariifolium</name>
    <name type="common">Dalmatian daisy</name>
    <name type="synonym">Chrysanthemum cinerariifolium</name>
    <dbReference type="NCBI Taxonomy" id="118510"/>
    <lineage>
        <taxon>Eukaryota</taxon>
        <taxon>Viridiplantae</taxon>
        <taxon>Streptophyta</taxon>
        <taxon>Embryophyta</taxon>
        <taxon>Tracheophyta</taxon>
        <taxon>Spermatophyta</taxon>
        <taxon>Magnoliopsida</taxon>
        <taxon>eudicotyledons</taxon>
        <taxon>Gunneridae</taxon>
        <taxon>Pentapetalae</taxon>
        <taxon>asterids</taxon>
        <taxon>campanulids</taxon>
        <taxon>Asterales</taxon>
        <taxon>Asteraceae</taxon>
        <taxon>Asteroideae</taxon>
        <taxon>Anthemideae</taxon>
        <taxon>Anthemidinae</taxon>
        <taxon>Tanacetum</taxon>
    </lineage>
</organism>
<protein>
    <submittedName>
        <fullName evidence="1">Uncharacterized protein</fullName>
    </submittedName>
</protein>
<sequence>MAAQMVEAMATKMMVVSGWMGVASGWMGVACLDVAASGWDSGGGLEVGVIGFILEEERRRATKNERIKEKPLPFMAAQMVEAMATKMMVVSGWMGVASGWMGVACLDVAASGWDSGGGLEVGVIGFILEEERRRGKK</sequence>